<dbReference type="EMBL" id="QDEB01033387">
    <property type="protein sequence ID" value="RZC39557.1"/>
    <property type="molecule type" value="Genomic_DNA"/>
</dbReference>
<evidence type="ECO:0000313" key="2">
    <source>
        <dbReference type="Proteomes" id="UP000292052"/>
    </source>
</evidence>
<name>A0A482W4G1_ASBVE</name>
<sequence length="94" mass="10797">MECITDTTPTSGATQIHMHFENNGEKVQYAVTRWTPNLALLPYTERLKLSIPELTVRNNRGDLIQMCRIIYELCPTSVEQFIKCSNDSRLRGHS</sequence>
<accession>A0A482W4G1</accession>
<comment type="caution">
    <text evidence="1">The sequence shown here is derived from an EMBL/GenBank/DDBJ whole genome shotgun (WGS) entry which is preliminary data.</text>
</comment>
<proteinExistence type="predicted"/>
<reference evidence="1 2" key="1">
    <citation type="submission" date="2017-03" db="EMBL/GenBank/DDBJ databases">
        <title>Genome of the blue death feigning beetle - Asbolus verrucosus.</title>
        <authorList>
            <person name="Rider S.D."/>
        </authorList>
    </citation>
    <scope>NUCLEOTIDE SEQUENCE [LARGE SCALE GENOMIC DNA]</scope>
    <source>
        <strain evidence="1">Butters</strain>
        <tissue evidence="1">Head and leg muscle</tissue>
    </source>
</reference>
<dbReference type="OrthoDB" id="6379840at2759"/>
<keyword evidence="2" id="KW-1185">Reference proteome</keyword>
<gene>
    <name evidence="1" type="ORF">BDFB_012325</name>
</gene>
<dbReference type="Proteomes" id="UP000292052">
    <property type="component" value="Unassembled WGS sequence"/>
</dbReference>
<organism evidence="1 2">
    <name type="scientific">Asbolus verrucosus</name>
    <name type="common">Desert ironclad beetle</name>
    <dbReference type="NCBI Taxonomy" id="1661398"/>
    <lineage>
        <taxon>Eukaryota</taxon>
        <taxon>Metazoa</taxon>
        <taxon>Ecdysozoa</taxon>
        <taxon>Arthropoda</taxon>
        <taxon>Hexapoda</taxon>
        <taxon>Insecta</taxon>
        <taxon>Pterygota</taxon>
        <taxon>Neoptera</taxon>
        <taxon>Endopterygota</taxon>
        <taxon>Coleoptera</taxon>
        <taxon>Polyphaga</taxon>
        <taxon>Cucujiformia</taxon>
        <taxon>Tenebrionidae</taxon>
        <taxon>Pimeliinae</taxon>
        <taxon>Asbolus</taxon>
    </lineage>
</organism>
<evidence type="ECO:0000313" key="1">
    <source>
        <dbReference type="EMBL" id="RZC39557.1"/>
    </source>
</evidence>
<dbReference type="AlphaFoldDB" id="A0A482W4G1"/>
<protein>
    <submittedName>
        <fullName evidence="1">Uncharacterized protein</fullName>
    </submittedName>
</protein>